<feature type="non-terminal residue" evidence="2">
    <location>
        <position position="204"/>
    </location>
</feature>
<proteinExistence type="predicted"/>
<feature type="transmembrane region" description="Helical" evidence="1">
    <location>
        <begin position="99"/>
        <end position="126"/>
    </location>
</feature>
<evidence type="ECO:0000313" key="3">
    <source>
        <dbReference type="Proteomes" id="UP000319836"/>
    </source>
</evidence>
<reference evidence="2 3" key="1">
    <citation type="journal article" date="2019" name="Nat. Microbiol.">
        <title>Mediterranean grassland soil C-N compound turnover is dependent on rainfall and depth, and is mediated by genomically divergent microorganisms.</title>
        <authorList>
            <person name="Diamond S."/>
            <person name="Andeer P.F."/>
            <person name="Li Z."/>
            <person name="Crits-Christoph A."/>
            <person name="Burstein D."/>
            <person name="Anantharaman K."/>
            <person name="Lane K.R."/>
            <person name="Thomas B.C."/>
            <person name="Pan C."/>
            <person name="Northen T.R."/>
            <person name="Banfield J.F."/>
        </authorList>
    </citation>
    <scope>NUCLEOTIDE SEQUENCE [LARGE SCALE GENOMIC DNA]</scope>
    <source>
        <strain evidence="2">WS_10</strain>
    </source>
</reference>
<gene>
    <name evidence="2" type="ORF">E6K80_13490</name>
</gene>
<comment type="caution">
    <text evidence="2">The sequence shown here is derived from an EMBL/GenBank/DDBJ whole genome shotgun (WGS) entry which is preliminary data.</text>
</comment>
<evidence type="ECO:0008006" key="4">
    <source>
        <dbReference type="Google" id="ProtNLM"/>
    </source>
</evidence>
<keyword evidence="1" id="KW-1133">Transmembrane helix</keyword>
<organism evidence="2 3">
    <name type="scientific">Eiseniibacteriota bacterium</name>
    <dbReference type="NCBI Taxonomy" id="2212470"/>
    <lineage>
        <taxon>Bacteria</taxon>
        <taxon>Candidatus Eiseniibacteriota</taxon>
    </lineage>
</organism>
<feature type="transmembrane region" description="Helical" evidence="1">
    <location>
        <begin position="21"/>
        <end position="46"/>
    </location>
</feature>
<evidence type="ECO:0000256" key="1">
    <source>
        <dbReference type="SAM" id="Phobius"/>
    </source>
</evidence>
<dbReference type="EMBL" id="VBPA01000370">
    <property type="protein sequence ID" value="TMQ68884.1"/>
    <property type="molecule type" value="Genomic_DNA"/>
</dbReference>
<feature type="transmembrane region" description="Helical" evidence="1">
    <location>
        <begin position="162"/>
        <end position="180"/>
    </location>
</feature>
<protein>
    <recommendedName>
        <fullName evidence="4">Polysaccharide biosynthesis protein</fullName>
    </recommendedName>
</protein>
<keyword evidence="1" id="KW-0472">Membrane</keyword>
<dbReference type="AlphaFoldDB" id="A0A538TZ10"/>
<keyword evidence="1" id="KW-0812">Transmembrane</keyword>
<name>A0A538TZ10_UNCEI</name>
<feature type="transmembrane region" description="Helical" evidence="1">
    <location>
        <begin position="132"/>
        <end position="155"/>
    </location>
</feature>
<sequence length="204" mass="21053">MGRLEALLQGRLRMGRGIRSAGDAHSLVIGSVAVTVAQLSVGGLYALTSLYLVRTLSTPEYGRAAFGIYIYTLLQAVAGLGLGTGVLAEVARGRTSRDVAWATVHALLWVRLLTIVPVLLIGFGWAAMSGNVLPAMASVIAATAIVADFLIGVLAGGLRTRAYVLVTLCQPASFLALLLLLRVGTAESALIALGSALALSVLLA</sequence>
<evidence type="ECO:0000313" key="2">
    <source>
        <dbReference type="EMBL" id="TMQ68884.1"/>
    </source>
</evidence>
<dbReference type="Proteomes" id="UP000319836">
    <property type="component" value="Unassembled WGS sequence"/>
</dbReference>
<accession>A0A538TZ10</accession>
<feature type="transmembrane region" description="Helical" evidence="1">
    <location>
        <begin position="66"/>
        <end position="87"/>
    </location>
</feature>